<evidence type="ECO:0000256" key="1">
    <source>
        <dbReference type="SAM" id="MobiDB-lite"/>
    </source>
</evidence>
<reference evidence="2" key="2">
    <citation type="journal article" date="2015" name="Data Brief">
        <title>Shoot transcriptome of the giant reed, Arundo donax.</title>
        <authorList>
            <person name="Barrero R.A."/>
            <person name="Guerrero F.D."/>
            <person name="Moolhuijzen P."/>
            <person name="Goolsby J.A."/>
            <person name="Tidwell J."/>
            <person name="Bellgard S.E."/>
            <person name="Bellgard M.I."/>
        </authorList>
    </citation>
    <scope>NUCLEOTIDE SEQUENCE</scope>
    <source>
        <tissue evidence="2">Shoot tissue taken approximately 20 cm above the soil surface</tissue>
    </source>
</reference>
<dbReference type="AlphaFoldDB" id="A0A0A9B463"/>
<evidence type="ECO:0000313" key="2">
    <source>
        <dbReference type="EMBL" id="JAD55970.1"/>
    </source>
</evidence>
<feature type="region of interest" description="Disordered" evidence="1">
    <location>
        <begin position="1"/>
        <end position="26"/>
    </location>
</feature>
<protein>
    <submittedName>
        <fullName evidence="2">Uncharacterized protein</fullName>
    </submittedName>
</protein>
<feature type="compositionally biased region" description="Basic residues" evidence="1">
    <location>
        <begin position="8"/>
        <end position="17"/>
    </location>
</feature>
<proteinExistence type="predicted"/>
<organism evidence="2">
    <name type="scientific">Arundo donax</name>
    <name type="common">Giant reed</name>
    <name type="synonym">Donax arundinaceus</name>
    <dbReference type="NCBI Taxonomy" id="35708"/>
    <lineage>
        <taxon>Eukaryota</taxon>
        <taxon>Viridiplantae</taxon>
        <taxon>Streptophyta</taxon>
        <taxon>Embryophyta</taxon>
        <taxon>Tracheophyta</taxon>
        <taxon>Spermatophyta</taxon>
        <taxon>Magnoliopsida</taxon>
        <taxon>Liliopsida</taxon>
        <taxon>Poales</taxon>
        <taxon>Poaceae</taxon>
        <taxon>PACMAD clade</taxon>
        <taxon>Arundinoideae</taxon>
        <taxon>Arundineae</taxon>
        <taxon>Arundo</taxon>
    </lineage>
</organism>
<accession>A0A0A9B463</accession>
<sequence>MKQTSHITKNKPRKTKRQIRDLSLLY</sequence>
<reference evidence="2" key="1">
    <citation type="submission" date="2014-09" db="EMBL/GenBank/DDBJ databases">
        <authorList>
            <person name="Magalhaes I.L.F."/>
            <person name="Oliveira U."/>
            <person name="Santos F.R."/>
            <person name="Vidigal T.H.D.A."/>
            <person name="Brescovit A.D."/>
            <person name="Santos A.J."/>
        </authorList>
    </citation>
    <scope>NUCLEOTIDE SEQUENCE</scope>
    <source>
        <tissue evidence="2">Shoot tissue taken approximately 20 cm above the soil surface</tissue>
    </source>
</reference>
<name>A0A0A9B463_ARUDO</name>
<dbReference type="EMBL" id="GBRH01241925">
    <property type="protein sequence ID" value="JAD55970.1"/>
    <property type="molecule type" value="Transcribed_RNA"/>
</dbReference>